<dbReference type="Pfam" id="PF01239">
    <property type="entry name" value="PPTA"/>
    <property type="match status" value="4"/>
</dbReference>
<proteinExistence type="evidence at transcript level"/>
<evidence type="ECO:0000256" key="9">
    <source>
        <dbReference type="RuleBase" id="RU367120"/>
    </source>
</evidence>
<keyword evidence="6" id="KW-0677">Repeat</keyword>
<comment type="catalytic activity">
    <reaction evidence="8 9">
        <text>geranylgeranyl diphosphate + L-cysteinyl-[protein] = S-geranylgeranyl-L-cysteinyl-[protein] + diphosphate</text>
        <dbReference type="Rhea" id="RHEA:21240"/>
        <dbReference type="Rhea" id="RHEA-COMP:10131"/>
        <dbReference type="Rhea" id="RHEA-COMP:11537"/>
        <dbReference type="ChEBI" id="CHEBI:29950"/>
        <dbReference type="ChEBI" id="CHEBI:33019"/>
        <dbReference type="ChEBI" id="CHEBI:57533"/>
        <dbReference type="ChEBI" id="CHEBI:86021"/>
        <dbReference type="EC" id="2.5.1.60"/>
    </reaction>
</comment>
<dbReference type="Gene3D" id="2.60.40.1130">
    <property type="entry name" value="Rab geranylgeranyltransferase alpha-subunit, insert domain"/>
    <property type="match status" value="1"/>
</dbReference>
<dbReference type="GO" id="GO:0004663">
    <property type="term" value="F:Rab geranylgeranyltransferase activity"/>
    <property type="evidence" value="ECO:0007669"/>
    <property type="project" value="UniProtKB-UniRule"/>
</dbReference>
<evidence type="ECO:0000256" key="7">
    <source>
        <dbReference type="ARBA" id="ARBA00031267"/>
    </source>
</evidence>
<keyword evidence="5 9" id="KW-0808">Transferase</keyword>
<dbReference type="GO" id="GO:0097354">
    <property type="term" value="P:prenylation"/>
    <property type="evidence" value="ECO:0007669"/>
    <property type="project" value="UniProtKB-UniRule"/>
</dbReference>
<dbReference type="GO" id="GO:0005968">
    <property type="term" value="C:Rab-protein geranylgeranyltransferase complex"/>
    <property type="evidence" value="ECO:0007669"/>
    <property type="project" value="TreeGrafter"/>
</dbReference>
<dbReference type="SUPFAM" id="SSF48439">
    <property type="entry name" value="Protein prenylyltransferase"/>
    <property type="match status" value="1"/>
</dbReference>
<evidence type="ECO:0000256" key="1">
    <source>
        <dbReference type="ARBA" id="ARBA00006734"/>
    </source>
</evidence>
<evidence type="ECO:0000256" key="4">
    <source>
        <dbReference type="ARBA" id="ARBA00022602"/>
    </source>
</evidence>
<feature type="region of interest" description="Disordered" evidence="10">
    <location>
        <begin position="1"/>
        <end position="23"/>
    </location>
</feature>
<protein>
    <recommendedName>
        <fullName evidence="3 9">Geranylgeranyl transferase type-2 subunit alpha</fullName>
        <ecNumber evidence="2 9">2.5.1.60</ecNumber>
    </recommendedName>
    <alternativeName>
        <fullName evidence="7 9">Geranylgeranyl transferase type II subunit alpha</fullName>
    </alternativeName>
</protein>
<dbReference type="FunFam" id="1.25.40.120:FF:000035">
    <property type="entry name" value="Geranylgeranyl transferase type-2 subunit alpha"/>
    <property type="match status" value="1"/>
</dbReference>
<comment type="similarity">
    <text evidence="1 9">Belongs to the protein prenyltransferase subunit alpha family.</text>
</comment>
<dbReference type="InterPro" id="IPR032675">
    <property type="entry name" value="LRR_dom_sf"/>
</dbReference>
<organism evidence="11">
    <name type="scientific">Hirondellea gigas</name>
    <dbReference type="NCBI Taxonomy" id="1518452"/>
    <lineage>
        <taxon>Eukaryota</taxon>
        <taxon>Metazoa</taxon>
        <taxon>Ecdysozoa</taxon>
        <taxon>Arthropoda</taxon>
        <taxon>Crustacea</taxon>
        <taxon>Multicrustacea</taxon>
        <taxon>Malacostraca</taxon>
        <taxon>Eumalacostraca</taxon>
        <taxon>Peracarida</taxon>
        <taxon>Amphipoda</taxon>
        <taxon>Amphilochidea</taxon>
        <taxon>Lysianassida</taxon>
        <taxon>Lysianassidira</taxon>
        <taxon>Lysianassoidea</taxon>
        <taxon>Lysianassidae</taxon>
        <taxon>Hirondellea</taxon>
    </lineage>
</organism>
<dbReference type="EMBL" id="IACF01001168">
    <property type="protein sequence ID" value="LAB66884.1"/>
    <property type="molecule type" value="mRNA"/>
</dbReference>
<dbReference type="PANTHER" id="PTHR11129:SF2">
    <property type="entry name" value="GERANYLGERANYL TRANSFERASE TYPE-2 SUBUNIT ALPHA"/>
    <property type="match status" value="1"/>
</dbReference>
<dbReference type="Gene3D" id="3.80.10.10">
    <property type="entry name" value="Ribonuclease Inhibitor"/>
    <property type="match status" value="1"/>
</dbReference>
<evidence type="ECO:0000256" key="3">
    <source>
        <dbReference type="ARBA" id="ARBA00014772"/>
    </source>
</evidence>
<evidence type="ECO:0000256" key="6">
    <source>
        <dbReference type="ARBA" id="ARBA00022737"/>
    </source>
</evidence>
<name>A0A2P2HYN5_9CRUS</name>
<evidence type="ECO:0000256" key="10">
    <source>
        <dbReference type="SAM" id="MobiDB-lite"/>
    </source>
</evidence>
<dbReference type="AlphaFoldDB" id="A0A2P2HYN5"/>
<evidence type="ECO:0000256" key="5">
    <source>
        <dbReference type="ARBA" id="ARBA00022679"/>
    </source>
</evidence>
<dbReference type="SUPFAM" id="SSF52058">
    <property type="entry name" value="L domain-like"/>
    <property type="match status" value="1"/>
</dbReference>
<evidence type="ECO:0000256" key="8">
    <source>
        <dbReference type="ARBA" id="ARBA00047658"/>
    </source>
</evidence>
<feature type="region of interest" description="Disordered" evidence="10">
    <location>
        <begin position="84"/>
        <end position="136"/>
    </location>
</feature>
<accession>A0A2P2HYN5</accession>
<evidence type="ECO:0000256" key="2">
    <source>
        <dbReference type="ARBA" id="ARBA00012656"/>
    </source>
</evidence>
<dbReference type="InterPro" id="IPR002088">
    <property type="entry name" value="Prenyl_trans_a"/>
</dbReference>
<sequence>MHGRLKVKDSAEKAAEKSREREKKRKKYLAGINLLFEKRELCIHDSESLQVSALLLQANPDALTLWNSRRETILALRDKYKKKSEQQALNEDDESTTENSKVSTAEEATPTSDVSATASTVEEATETPDKSPSSISGIVYPPLPTTWEELLVSELGVVSACLQHNHKSYGAWHHRTWVMRQLCEGAEQKQQQQAWDSELNLCNLFLTKDERNFHCWDYRRHVVAKGGVAAEKELHYSLELIERNLSNFSAWHYRAKLLPLLHPPHQGSPHPVGDHVFKQELERVVEAVFTDPSDQSPWFFLRWLLQRQPQHPRATVCGVRRVGEQRAVLVCSFSSSVAAAALPPLPVLWTSSTGQKYSKVWSAVLSISKEDEEFEVSLEFPDGPSFAKLRVPSDTGDVASTWMSDPRPAAMSSPSVETLEQLRENCTMLDDVDPNNKWVLLTLVEVLWSLSGSVHRKRAQQILTQLTELDPLRAGYYADCKSKLSIEELTQEYASTCFDASSSSDGASTACMFDGSKRCLTRVDGLEMLCCCSHVNLSHNNLVNIASLCQLQLCSELLLDSNSSITSLAALATLPCLRYLSLNDCSLPSTDVLQPLLAISTLERLSLKGNFLDESEKQIVKKLFWHLECVEL</sequence>
<reference evidence="11" key="1">
    <citation type="journal article" date="2018" name="Biosci. Biotechnol. Biochem.">
        <title>Polysaccharide hydrolase of the hadal zone amphipods Hirondellea gigas.</title>
        <authorList>
            <person name="Kobayashi H."/>
            <person name="Nagahama T."/>
            <person name="Arai W."/>
            <person name="Sasagawa Y."/>
            <person name="Umeda M."/>
            <person name="Hayashi T."/>
            <person name="Nikaido I."/>
            <person name="Watanabe H."/>
            <person name="Oguri K."/>
            <person name="Kitazato H."/>
            <person name="Fujioka K."/>
            <person name="Kido Y."/>
            <person name="Takami H."/>
        </authorList>
    </citation>
    <scope>NUCLEOTIDE SEQUENCE</scope>
    <source>
        <tissue evidence="11">Whole body</tissue>
    </source>
</reference>
<feature type="compositionally biased region" description="Basic and acidic residues" evidence="10">
    <location>
        <begin position="1"/>
        <end position="21"/>
    </location>
</feature>
<evidence type="ECO:0000313" key="11">
    <source>
        <dbReference type="EMBL" id="LAB66884.1"/>
    </source>
</evidence>
<dbReference type="Gene3D" id="1.25.40.120">
    <property type="entry name" value="Protein prenylyltransferase"/>
    <property type="match status" value="2"/>
</dbReference>
<dbReference type="PROSITE" id="PS51147">
    <property type="entry name" value="PFTA"/>
    <property type="match status" value="4"/>
</dbReference>
<comment type="function">
    <text evidence="9">Catalyzes the transfer of a geranyl-geranyl moiety from geranyl-geranyl pyrophosphate to cysteines occuring in specific C-terminal amino acid sequences.</text>
</comment>
<keyword evidence="4 9" id="KW-0637">Prenyltransferase</keyword>
<dbReference type="EC" id="2.5.1.60" evidence="2 9"/>
<dbReference type="PANTHER" id="PTHR11129">
    <property type="entry name" value="PROTEIN FARNESYLTRANSFERASE ALPHA SUBUNIT/RAB GERANYLGERANYL TRANSFERASE ALPHA SUBUNIT"/>
    <property type="match status" value="1"/>
</dbReference>